<reference evidence="2 3" key="1">
    <citation type="journal article" date="2021" name="BMC Genomics">
        <title>Datura genome reveals duplications of psychoactive alkaloid biosynthetic genes and high mutation rate following tissue culture.</title>
        <authorList>
            <person name="Rajewski A."/>
            <person name="Carter-House D."/>
            <person name="Stajich J."/>
            <person name="Litt A."/>
        </authorList>
    </citation>
    <scope>NUCLEOTIDE SEQUENCE [LARGE SCALE GENOMIC DNA]</scope>
    <source>
        <strain evidence="2">AR-01</strain>
    </source>
</reference>
<feature type="compositionally biased region" description="Polar residues" evidence="1">
    <location>
        <begin position="120"/>
        <end position="129"/>
    </location>
</feature>
<comment type="caution">
    <text evidence="2">The sequence shown here is derived from an EMBL/GenBank/DDBJ whole genome shotgun (WGS) entry which is preliminary data.</text>
</comment>
<protein>
    <submittedName>
        <fullName evidence="2">Uncharacterized protein</fullName>
    </submittedName>
</protein>
<organism evidence="2 3">
    <name type="scientific">Datura stramonium</name>
    <name type="common">Jimsonweed</name>
    <name type="synonym">Common thornapple</name>
    <dbReference type="NCBI Taxonomy" id="4076"/>
    <lineage>
        <taxon>Eukaryota</taxon>
        <taxon>Viridiplantae</taxon>
        <taxon>Streptophyta</taxon>
        <taxon>Embryophyta</taxon>
        <taxon>Tracheophyta</taxon>
        <taxon>Spermatophyta</taxon>
        <taxon>Magnoliopsida</taxon>
        <taxon>eudicotyledons</taxon>
        <taxon>Gunneridae</taxon>
        <taxon>Pentapetalae</taxon>
        <taxon>asterids</taxon>
        <taxon>lamiids</taxon>
        <taxon>Solanales</taxon>
        <taxon>Solanaceae</taxon>
        <taxon>Solanoideae</taxon>
        <taxon>Datureae</taxon>
        <taxon>Datura</taxon>
    </lineage>
</organism>
<evidence type="ECO:0000313" key="3">
    <source>
        <dbReference type="Proteomes" id="UP000823775"/>
    </source>
</evidence>
<accession>A0ABS8WGT8</accession>
<keyword evidence="3" id="KW-1185">Reference proteome</keyword>
<dbReference type="EMBL" id="JACEIK010007302">
    <property type="protein sequence ID" value="MCE3050031.1"/>
    <property type="molecule type" value="Genomic_DNA"/>
</dbReference>
<gene>
    <name evidence="2" type="ORF">HAX54_046348</name>
</gene>
<sequence length="129" mass="14445">MRVGRERGTERSDGQSLLARVVVWWSLSEMKTGEREGDRSGIWADLSGGERRGEEERTIALLFHRCGCGCVRRLRRSNDVTDEGRQRYMRLAVEEEDGATVLAVCNREEKEGDREGSGAGSSLTNVGRK</sequence>
<evidence type="ECO:0000313" key="2">
    <source>
        <dbReference type="EMBL" id="MCE3050031.1"/>
    </source>
</evidence>
<proteinExistence type="predicted"/>
<feature type="region of interest" description="Disordered" evidence="1">
    <location>
        <begin position="106"/>
        <end position="129"/>
    </location>
</feature>
<name>A0ABS8WGT8_DATST</name>
<evidence type="ECO:0000256" key="1">
    <source>
        <dbReference type="SAM" id="MobiDB-lite"/>
    </source>
</evidence>
<feature type="compositionally biased region" description="Basic and acidic residues" evidence="1">
    <location>
        <begin position="106"/>
        <end position="116"/>
    </location>
</feature>
<dbReference type="Proteomes" id="UP000823775">
    <property type="component" value="Unassembled WGS sequence"/>
</dbReference>